<feature type="signal peptide" evidence="1">
    <location>
        <begin position="1"/>
        <end position="27"/>
    </location>
</feature>
<dbReference type="RefSeq" id="WP_129609924.1">
    <property type="nucleotide sequence ID" value="NZ_UWOC01000160.1"/>
</dbReference>
<dbReference type="InterPro" id="IPR006311">
    <property type="entry name" value="TAT_signal"/>
</dbReference>
<dbReference type="PROSITE" id="PS51257">
    <property type="entry name" value="PROKAR_LIPOPROTEIN"/>
    <property type="match status" value="1"/>
</dbReference>
<keyword evidence="4" id="KW-1185">Reference proteome</keyword>
<gene>
    <name evidence="3" type="ORF">RHODGE_RHODGE_03241</name>
</gene>
<protein>
    <recommendedName>
        <fullName evidence="2">Pilus formation protein N-terminal domain-containing protein</fullName>
    </recommendedName>
</protein>
<feature type="domain" description="Pilus formation protein N-terminal" evidence="2">
    <location>
        <begin position="35"/>
        <end position="102"/>
    </location>
</feature>
<dbReference type="Pfam" id="PF13629">
    <property type="entry name" value="T2SS-T3SS_pil_N"/>
    <property type="match status" value="1"/>
</dbReference>
<sequence>MTFRSRRRWVSWSSGLALALACGVAAAEPSPPGDPLVVMLDQARLVRMPENVATIVVGNPLIADVSVQSGGVMVVTGKGYGITNLMALDRNGKVLMTENVQVQGAPDTVVVYRGINRESYSCTPDCNRRITLGDMPLFFEQTIAQTGSRNSRAQAGATGGFAPR</sequence>
<evidence type="ECO:0000313" key="4">
    <source>
        <dbReference type="Proteomes" id="UP000289200"/>
    </source>
</evidence>
<dbReference type="EMBL" id="UWOC01000160">
    <property type="protein sequence ID" value="VCU10056.1"/>
    <property type="molecule type" value="Genomic_DNA"/>
</dbReference>
<dbReference type="InterPro" id="IPR032789">
    <property type="entry name" value="T2SS-T3SS_pil_N"/>
</dbReference>
<evidence type="ECO:0000259" key="2">
    <source>
        <dbReference type="Pfam" id="PF13629"/>
    </source>
</evidence>
<comment type="caution">
    <text evidence="3">The sequence shown here is derived from an EMBL/GenBank/DDBJ whole genome shotgun (WGS) entry which is preliminary data.</text>
</comment>
<feature type="chain" id="PRO_5018623477" description="Pilus formation protein N-terminal domain-containing protein" evidence="1">
    <location>
        <begin position="28"/>
        <end position="164"/>
    </location>
</feature>
<dbReference type="AlphaFoldDB" id="A0A3S4BXN8"/>
<reference evidence="4" key="1">
    <citation type="submission" date="2018-10" db="EMBL/GenBank/DDBJ databases">
        <authorList>
            <person name="Peiro R."/>
            <person name="Begona"/>
            <person name="Cbmso G."/>
            <person name="Lopez M."/>
            <person name="Gonzalez S."/>
            <person name="Sacristan E."/>
            <person name="Castillo E."/>
        </authorList>
    </citation>
    <scope>NUCLEOTIDE SEQUENCE [LARGE SCALE GENOMIC DNA]</scope>
</reference>
<dbReference type="PROSITE" id="PS51318">
    <property type="entry name" value="TAT"/>
    <property type="match status" value="1"/>
</dbReference>
<keyword evidence="1" id="KW-0732">Signal</keyword>
<dbReference type="Proteomes" id="UP000289200">
    <property type="component" value="Unassembled WGS sequence"/>
</dbReference>
<organism evidence="3 4">
    <name type="scientific">Rhodoplanes serenus</name>
    <dbReference type="NCBI Taxonomy" id="200615"/>
    <lineage>
        <taxon>Bacteria</taxon>
        <taxon>Pseudomonadati</taxon>
        <taxon>Pseudomonadota</taxon>
        <taxon>Alphaproteobacteria</taxon>
        <taxon>Hyphomicrobiales</taxon>
        <taxon>Nitrobacteraceae</taxon>
        <taxon>Rhodoplanes</taxon>
    </lineage>
</organism>
<proteinExistence type="predicted"/>
<dbReference type="OrthoDB" id="9815749at2"/>
<evidence type="ECO:0000313" key="3">
    <source>
        <dbReference type="EMBL" id="VCU10056.1"/>
    </source>
</evidence>
<accession>A0A3S4BXN8</accession>
<name>A0A3S4BXN8_9BRAD</name>
<evidence type="ECO:0000256" key="1">
    <source>
        <dbReference type="SAM" id="SignalP"/>
    </source>
</evidence>